<reference evidence="1" key="1">
    <citation type="journal article" date="2015" name="Nature">
        <title>Complex archaea that bridge the gap between prokaryotes and eukaryotes.</title>
        <authorList>
            <person name="Spang A."/>
            <person name="Saw J.H."/>
            <person name="Jorgensen S.L."/>
            <person name="Zaremba-Niedzwiedzka K."/>
            <person name="Martijn J."/>
            <person name="Lind A.E."/>
            <person name="van Eijk R."/>
            <person name="Schleper C."/>
            <person name="Guy L."/>
            <person name="Ettema T.J."/>
        </authorList>
    </citation>
    <scope>NUCLEOTIDE SEQUENCE</scope>
</reference>
<accession>A0A0F9M4K3</accession>
<evidence type="ECO:0000313" key="1">
    <source>
        <dbReference type="EMBL" id="KKN02325.1"/>
    </source>
</evidence>
<sequence length="298" mass="34834">MRHYTINKFAVLIKDILKSNRDVVIVFSGFSGEGKTTFGVHIGKAVSNQFGRTFSFSKNMAISADDFLEKALKLPRYSVVMGDEAINIFFKRESLNKDRIKAIKIMDTIRKRNLCLILNIPQFWSLDSHILQGKVRFWGYIDKRKACHMFKPIRHPFSEDVWNRRINKKAVWNWDDLSYISKIKNYIGTFEFEKMSKEDEAEYNKYFESMMVEQEKKIFKTVSEFRNFIKDGELMGILKLRNSKMLKHGALLALAQMEGVGGTTVTERLNVLEKNMNKYLKTYNGIFTKNLKVNVQTQ</sequence>
<dbReference type="InterPro" id="IPR027417">
    <property type="entry name" value="P-loop_NTPase"/>
</dbReference>
<organism evidence="1">
    <name type="scientific">marine sediment metagenome</name>
    <dbReference type="NCBI Taxonomy" id="412755"/>
    <lineage>
        <taxon>unclassified sequences</taxon>
        <taxon>metagenomes</taxon>
        <taxon>ecological metagenomes</taxon>
    </lineage>
</organism>
<dbReference type="AlphaFoldDB" id="A0A0F9M4K3"/>
<dbReference type="SUPFAM" id="SSF52540">
    <property type="entry name" value="P-loop containing nucleoside triphosphate hydrolases"/>
    <property type="match status" value="1"/>
</dbReference>
<gene>
    <name evidence="1" type="ORF">LCGC14_1118800</name>
</gene>
<dbReference type="EMBL" id="LAZR01005161">
    <property type="protein sequence ID" value="KKN02325.1"/>
    <property type="molecule type" value="Genomic_DNA"/>
</dbReference>
<proteinExistence type="predicted"/>
<name>A0A0F9M4K3_9ZZZZ</name>
<comment type="caution">
    <text evidence="1">The sequence shown here is derived from an EMBL/GenBank/DDBJ whole genome shotgun (WGS) entry which is preliminary data.</text>
</comment>
<protein>
    <submittedName>
        <fullName evidence="1">Uncharacterized protein</fullName>
    </submittedName>
</protein>